<name>A0A344LXH8_9FLAO</name>
<sequence>MVKKVIFCFISFEIFRFQVSGSKFQVSSFRFQVSGLRFEVFARIVRLSEVEALCVVPEFSGRSG</sequence>
<dbReference type="Proteomes" id="UP000251561">
    <property type="component" value="Chromosome"/>
</dbReference>
<protein>
    <submittedName>
        <fullName evidence="1">Uncharacterized protein</fullName>
    </submittedName>
</protein>
<gene>
    <name evidence="1" type="ORF">HYN86_19325</name>
</gene>
<evidence type="ECO:0000313" key="1">
    <source>
        <dbReference type="EMBL" id="AXB58620.1"/>
    </source>
</evidence>
<dbReference type="KEGG" id="ffl:HYN86_19325"/>
<dbReference type="AlphaFoldDB" id="A0A344LXH8"/>
<keyword evidence="2" id="KW-1185">Reference proteome</keyword>
<evidence type="ECO:0000313" key="2">
    <source>
        <dbReference type="Proteomes" id="UP000251561"/>
    </source>
</evidence>
<accession>A0A344LXH8</accession>
<reference evidence="1 2" key="1">
    <citation type="submission" date="2018-06" db="EMBL/GenBank/DDBJ databases">
        <title>Genome sequencing of Flavobacterium.</title>
        <authorList>
            <person name="Baek M.-G."/>
            <person name="Yi H."/>
        </authorList>
    </citation>
    <scope>NUCLEOTIDE SEQUENCE [LARGE SCALE GENOMIC DNA]</scope>
    <source>
        <strain evidence="1 2">HYN0086</strain>
    </source>
</reference>
<dbReference type="EMBL" id="CP030261">
    <property type="protein sequence ID" value="AXB58620.1"/>
    <property type="molecule type" value="Genomic_DNA"/>
</dbReference>
<organism evidence="1 2">
    <name type="scientific">Flavobacterium fluviale</name>
    <dbReference type="NCBI Taxonomy" id="2249356"/>
    <lineage>
        <taxon>Bacteria</taxon>
        <taxon>Pseudomonadati</taxon>
        <taxon>Bacteroidota</taxon>
        <taxon>Flavobacteriia</taxon>
        <taxon>Flavobacteriales</taxon>
        <taxon>Flavobacteriaceae</taxon>
        <taxon>Flavobacterium</taxon>
    </lineage>
</organism>
<proteinExistence type="predicted"/>